<accession>A0A2S8EYU8</accession>
<dbReference type="Pfam" id="PF08281">
    <property type="entry name" value="Sigma70_r4_2"/>
    <property type="match status" value="1"/>
</dbReference>
<dbReference type="Pfam" id="PF04542">
    <property type="entry name" value="Sigma70_r2"/>
    <property type="match status" value="1"/>
</dbReference>
<comment type="caution">
    <text evidence="7">The sequence shown here is derived from an EMBL/GenBank/DDBJ whole genome shotgun (WGS) entry which is preliminary data.</text>
</comment>
<evidence type="ECO:0000259" key="6">
    <source>
        <dbReference type="Pfam" id="PF08281"/>
    </source>
</evidence>
<dbReference type="GO" id="GO:0003677">
    <property type="term" value="F:DNA binding"/>
    <property type="evidence" value="ECO:0007669"/>
    <property type="project" value="InterPro"/>
</dbReference>
<dbReference type="AlphaFoldDB" id="A0A2S8EYU8"/>
<organism evidence="7 8">
    <name type="scientific">Blastopirellula marina</name>
    <dbReference type="NCBI Taxonomy" id="124"/>
    <lineage>
        <taxon>Bacteria</taxon>
        <taxon>Pseudomonadati</taxon>
        <taxon>Planctomycetota</taxon>
        <taxon>Planctomycetia</taxon>
        <taxon>Pirellulales</taxon>
        <taxon>Pirellulaceae</taxon>
        <taxon>Blastopirellula</taxon>
    </lineage>
</organism>
<keyword evidence="4" id="KW-0804">Transcription</keyword>
<evidence type="ECO:0000256" key="1">
    <source>
        <dbReference type="ARBA" id="ARBA00010641"/>
    </source>
</evidence>
<dbReference type="InterPro" id="IPR013249">
    <property type="entry name" value="RNA_pol_sigma70_r4_t2"/>
</dbReference>
<protein>
    <submittedName>
        <fullName evidence="7">RNA polymerase subunit sigma-24</fullName>
    </submittedName>
</protein>
<dbReference type="SUPFAM" id="SSF88946">
    <property type="entry name" value="Sigma2 domain of RNA polymerase sigma factors"/>
    <property type="match status" value="1"/>
</dbReference>
<evidence type="ECO:0000256" key="2">
    <source>
        <dbReference type="ARBA" id="ARBA00023015"/>
    </source>
</evidence>
<evidence type="ECO:0000259" key="5">
    <source>
        <dbReference type="Pfam" id="PF04542"/>
    </source>
</evidence>
<dbReference type="RefSeq" id="WP_105359873.1">
    <property type="nucleotide sequence ID" value="NZ_PUIA01000094.1"/>
</dbReference>
<evidence type="ECO:0000256" key="4">
    <source>
        <dbReference type="ARBA" id="ARBA00023163"/>
    </source>
</evidence>
<dbReference type="Gene3D" id="1.10.10.10">
    <property type="entry name" value="Winged helix-like DNA-binding domain superfamily/Winged helix DNA-binding domain"/>
    <property type="match status" value="1"/>
</dbReference>
<dbReference type="GO" id="GO:0016987">
    <property type="term" value="F:sigma factor activity"/>
    <property type="evidence" value="ECO:0007669"/>
    <property type="project" value="UniProtKB-KW"/>
</dbReference>
<dbReference type="InterPro" id="IPR013324">
    <property type="entry name" value="RNA_pol_sigma_r3/r4-like"/>
</dbReference>
<dbReference type="InterPro" id="IPR036388">
    <property type="entry name" value="WH-like_DNA-bd_sf"/>
</dbReference>
<dbReference type="GO" id="GO:0006352">
    <property type="term" value="P:DNA-templated transcription initiation"/>
    <property type="evidence" value="ECO:0007669"/>
    <property type="project" value="InterPro"/>
</dbReference>
<dbReference type="SUPFAM" id="SSF88659">
    <property type="entry name" value="Sigma3 and sigma4 domains of RNA polymerase sigma factors"/>
    <property type="match status" value="1"/>
</dbReference>
<gene>
    <name evidence="7" type="ORF">C5Y96_26580</name>
</gene>
<dbReference type="PANTHER" id="PTHR43133">
    <property type="entry name" value="RNA POLYMERASE ECF-TYPE SIGMA FACTO"/>
    <property type="match status" value="1"/>
</dbReference>
<dbReference type="InterPro" id="IPR007627">
    <property type="entry name" value="RNA_pol_sigma70_r2"/>
</dbReference>
<name>A0A2S8EYU8_9BACT</name>
<comment type="similarity">
    <text evidence="1">Belongs to the sigma-70 factor family. ECF subfamily.</text>
</comment>
<dbReference type="OrthoDB" id="9780326at2"/>
<dbReference type="EMBL" id="PUIA01000094">
    <property type="protein sequence ID" value="PQO25072.1"/>
    <property type="molecule type" value="Genomic_DNA"/>
</dbReference>
<keyword evidence="2" id="KW-0805">Transcription regulation</keyword>
<dbReference type="InterPro" id="IPR039425">
    <property type="entry name" value="RNA_pol_sigma-70-like"/>
</dbReference>
<reference evidence="7 8" key="1">
    <citation type="submission" date="2018-02" db="EMBL/GenBank/DDBJ databases">
        <title>Comparative genomes isolates from brazilian mangrove.</title>
        <authorList>
            <person name="Araujo J.E."/>
            <person name="Taketani R.G."/>
            <person name="Silva M.C.P."/>
            <person name="Loureco M.V."/>
            <person name="Andreote F.D."/>
        </authorList>
    </citation>
    <scope>NUCLEOTIDE SEQUENCE [LARGE SCALE GENOMIC DNA]</scope>
    <source>
        <strain evidence="7 8">HEX-2 MGV</strain>
    </source>
</reference>
<dbReference type="Proteomes" id="UP000240009">
    <property type="component" value="Unassembled WGS sequence"/>
</dbReference>
<dbReference type="PANTHER" id="PTHR43133:SF51">
    <property type="entry name" value="RNA POLYMERASE SIGMA FACTOR"/>
    <property type="match status" value="1"/>
</dbReference>
<dbReference type="NCBIfam" id="TIGR02937">
    <property type="entry name" value="sigma70-ECF"/>
    <property type="match status" value="1"/>
</dbReference>
<sequence length="206" mass="23706">MESTGPELPTSAWKSEEELIEALQRQEDDAYEYLVRAYSGRMLVVAKRFLGQDQDAQDAVQDSFLSAFKAIENFEGNSKLSTWLHRIVVNACLMKLRTKKRKPEKPVEDLLPHFVSDGHRDRSEPSWAITFDTAVQSRETRDLVRQQIEELPESYRTVLLLRDIEQLSTEETAARLDMSVSAVKTRLHRARQALKTLLDPHMNSGY</sequence>
<evidence type="ECO:0000256" key="3">
    <source>
        <dbReference type="ARBA" id="ARBA00023082"/>
    </source>
</evidence>
<feature type="domain" description="RNA polymerase sigma-70 region 2" evidence="5">
    <location>
        <begin position="34"/>
        <end position="101"/>
    </location>
</feature>
<dbReference type="CDD" id="cd06171">
    <property type="entry name" value="Sigma70_r4"/>
    <property type="match status" value="1"/>
</dbReference>
<dbReference type="Gene3D" id="1.10.1740.10">
    <property type="match status" value="1"/>
</dbReference>
<dbReference type="InterPro" id="IPR013325">
    <property type="entry name" value="RNA_pol_sigma_r2"/>
</dbReference>
<evidence type="ECO:0000313" key="8">
    <source>
        <dbReference type="Proteomes" id="UP000240009"/>
    </source>
</evidence>
<feature type="domain" description="RNA polymerase sigma factor 70 region 4 type 2" evidence="6">
    <location>
        <begin position="142"/>
        <end position="194"/>
    </location>
</feature>
<evidence type="ECO:0000313" key="7">
    <source>
        <dbReference type="EMBL" id="PQO25072.1"/>
    </source>
</evidence>
<dbReference type="InterPro" id="IPR014284">
    <property type="entry name" value="RNA_pol_sigma-70_dom"/>
</dbReference>
<keyword evidence="3" id="KW-0731">Sigma factor</keyword>
<proteinExistence type="inferred from homology"/>